<proteinExistence type="predicted"/>
<dbReference type="Proteomes" id="UP001176940">
    <property type="component" value="Unassembled WGS sequence"/>
</dbReference>
<sequence>MWCQYSKRALKVNLEIIGQFFVRSITKMASSNPVLNKLEQRASEADQVIEYLKQQVALLKEKAILQASLREEKKLRVENAKLKKEIEALKNNL</sequence>
<accession>A0ABN9M1R7</accession>
<reference evidence="2" key="1">
    <citation type="submission" date="2023-07" db="EMBL/GenBank/DDBJ databases">
        <authorList>
            <person name="Stuckert A."/>
        </authorList>
    </citation>
    <scope>NUCLEOTIDE SEQUENCE</scope>
</reference>
<keyword evidence="3" id="KW-1185">Reference proteome</keyword>
<evidence type="ECO:0000313" key="2">
    <source>
        <dbReference type="EMBL" id="CAJ0956646.1"/>
    </source>
</evidence>
<comment type="caution">
    <text evidence="2">The sequence shown here is derived from an EMBL/GenBank/DDBJ whole genome shotgun (WGS) entry which is preliminary data.</text>
</comment>
<gene>
    <name evidence="2" type="ORF">RIMI_LOCUS15620999</name>
</gene>
<name>A0ABN9M1R7_9NEOB</name>
<feature type="coiled-coil region" evidence="1">
    <location>
        <begin position="35"/>
        <end position="92"/>
    </location>
</feature>
<keyword evidence="1" id="KW-0175">Coiled coil</keyword>
<evidence type="ECO:0000313" key="3">
    <source>
        <dbReference type="Proteomes" id="UP001176940"/>
    </source>
</evidence>
<protein>
    <submittedName>
        <fullName evidence="2">Uncharacterized protein</fullName>
    </submittedName>
</protein>
<evidence type="ECO:0000256" key="1">
    <source>
        <dbReference type="SAM" id="Coils"/>
    </source>
</evidence>
<dbReference type="EMBL" id="CAUEEQ010042318">
    <property type="protein sequence ID" value="CAJ0956646.1"/>
    <property type="molecule type" value="Genomic_DNA"/>
</dbReference>
<organism evidence="2 3">
    <name type="scientific">Ranitomeya imitator</name>
    <name type="common">mimic poison frog</name>
    <dbReference type="NCBI Taxonomy" id="111125"/>
    <lineage>
        <taxon>Eukaryota</taxon>
        <taxon>Metazoa</taxon>
        <taxon>Chordata</taxon>
        <taxon>Craniata</taxon>
        <taxon>Vertebrata</taxon>
        <taxon>Euteleostomi</taxon>
        <taxon>Amphibia</taxon>
        <taxon>Batrachia</taxon>
        <taxon>Anura</taxon>
        <taxon>Neobatrachia</taxon>
        <taxon>Hyloidea</taxon>
        <taxon>Dendrobatidae</taxon>
        <taxon>Dendrobatinae</taxon>
        <taxon>Ranitomeya</taxon>
    </lineage>
</organism>